<dbReference type="EMBL" id="CM047582">
    <property type="protein sequence ID" value="KAI9914421.1"/>
    <property type="molecule type" value="Genomic_DNA"/>
</dbReference>
<accession>A0ACC0W9N8</accession>
<evidence type="ECO:0000313" key="2">
    <source>
        <dbReference type="Proteomes" id="UP001163321"/>
    </source>
</evidence>
<keyword evidence="2" id="KW-1185">Reference proteome</keyword>
<gene>
    <name evidence="1" type="ORF">PsorP6_007752</name>
</gene>
<name>A0ACC0W9N8_9STRA</name>
<reference evidence="1 2" key="1">
    <citation type="journal article" date="2022" name="bioRxiv">
        <title>The genome of the oomycete Peronosclerospora sorghi, a cosmopolitan pathogen of maize and sorghum, is inflated with dispersed pseudogenes.</title>
        <authorList>
            <person name="Fletcher K."/>
            <person name="Martin F."/>
            <person name="Isakeit T."/>
            <person name="Cavanaugh K."/>
            <person name="Magill C."/>
            <person name="Michelmore R."/>
        </authorList>
    </citation>
    <scope>NUCLEOTIDE SEQUENCE [LARGE SCALE GENOMIC DNA]</scope>
    <source>
        <strain evidence="1">P6</strain>
    </source>
</reference>
<proteinExistence type="predicted"/>
<sequence length="687" mass="78378">MQSLVDDRTKGILKINPSNPCGSVYSRPHLENILALVDQNKLPIIADEIYGDMVFGSNVFFPIATLTKTVPVVAGGGLAKQFLIPGWRVGWIMVHDRYNVLRDRYFATLAENVQFPIETLSKIPGLEVVVPQGAMYAMVKVQTDVLTMINDDFDFTIKLLEEESVFVLPGQCFGMTNYFRIVFSAPHDVLRDTPVCYHKSYFLVPVAFQLNEMDDIGAFEAALSFVDEYVEFNDDAASSPEIVPSFKQEQDFSTALKRGPSFTITCQETSNMVPLDLKNICDTSSFQFRLPLDDESLSQPKLLKPRKFPNNPNRVRDEAQYELLFLREKVTELETQLRKMQLNSVTRRTLAAPIVTIPRPITPALRVWKDIAARQRRWRDEAQRENVRLRRIVERKRKMATGLCALLRKQLTQQVVQTMSRFWGADNSRDNSILKRRTASVLDFQGNIEDFHDLFLHLQSAYHEVDAVFAASGLAAMDIPTSDVCVREGVDSKYIEVFANKLLPFNLHDTGEAAWNHFKGIEKHFDNGGLYEKTAKNLDQPYTIIEDFTKEMFSNNSRADIKAKQIVQRTKLPDRDMILFVSSVNPVEIKHKPLDGLVYHAREYALTKPFAVSTPEHELSLFQLYVRIQFDYDPGVVYDARHVRSVVQFMIGNVGGSLRGYQERIEDALIDQALRQKQMTSLSTTSM</sequence>
<dbReference type="Proteomes" id="UP001163321">
    <property type="component" value="Chromosome 3"/>
</dbReference>
<evidence type="ECO:0000313" key="1">
    <source>
        <dbReference type="EMBL" id="KAI9914421.1"/>
    </source>
</evidence>
<comment type="caution">
    <text evidence="1">The sequence shown here is derived from an EMBL/GenBank/DDBJ whole genome shotgun (WGS) entry which is preliminary data.</text>
</comment>
<organism evidence="1 2">
    <name type="scientific">Peronosclerospora sorghi</name>
    <dbReference type="NCBI Taxonomy" id="230839"/>
    <lineage>
        <taxon>Eukaryota</taxon>
        <taxon>Sar</taxon>
        <taxon>Stramenopiles</taxon>
        <taxon>Oomycota</taxon>
        <taxon>Peronosporomycetes</taxon>
        <taxon>Peronosporales</taxon>
        <taxon>Peronosporaceae</taxon>
        <taxon>Peronosclerospora</taxon>
    </lineage>
</organism>
<protein>
    <submittedName>
        <fullName evidence="1">Uncharacterized protein</fullName>
    </submittedName>
</protein>